<keyword evidence="4 5" id="KW-0472">Membrane</keyword>
<feature type="transmembrane region" description="Helical" evidence="5">
    <location>
        <begin position="290"/>
        <end position="306"/>
    </location>
</feature>
<keyword evidence="3 5" id="KW-1133">Transmembrane helix</keyword>
<dbReference type="Gene3D" id="1.20.1420.30">
    <property type="entry name" value="NCX, central ion-binding region"/>
    <property type="match status" value="1"/>
</dbReference>
<keyword evidence="8" id="KW-1185">Reference proteome</keyword>
<feature type="transmembrane region" description="Helical" evidence="5">
    <location>
        <begin position="127"/>
        <end position="143"/>
    </location>
</feature>
<feature type="domain" description="Sodium/calcium exchanger membrane region" evidence="6">
    <location>
        <begin position="166"/>
        <end position="305"/>
    </location>
</feature>
<reference evidence="8" key="1">
    <citation type="journal article" date="2019" name="Int. J. Syst. Evol. Microbiol.">
        <title>The Global Catalogue of Microorganisms (GCM) 10K type strain sequencing project: providing services to taxonomists for standard genome sequencing and annotation.</title>
        <authorList>
            <consortium name="The Broad Institute Genomics Platform"/>
            <consortium name="The Broad Institute Genome Sequencing Center for Infectious Disease"/>
            <person name="Wu L."/>
            <person name="Ma J."/>
        </authorList>
    </citation>
    <scope>NUCLEOTIDE SEQUENCE [LARGE SCALE GENOMIC DNA]</scope>
    <source>
        <strain evidence="8">CCUG 66188</strain>
    </source>
</reference>
<evidence type="ECO:0000313" key="7">
    <source>
        <dbReference type="EMBL" id="MFC6760135.1"/>
    </source>
</evidence>
<protein>
    <submittedName>
        <fullName evidence="7">Calcium/sodium antiporter</fullName>
    </submittedName>
</protein>
<feature type="transmembrane region" description="Helical" evidence="5">
    <location>
        <begin position="77"/>
        <end position="96"/>
    </location>
</feature>
<feature type="transmembrane region" description="Helical" evidence="5">
    <location>
        <begin position="257"/>
        <end position="278"/>
    </location>
</feature>
<evidence type="ECO:0000256" key="2">
    <source>
        <dbReference type="ARBA" id="ARBA00022692"/>
    </source>
</evidence>
<dbReference type="NCBIfam" id="TIGR00367">
    <property type="entry name" value="calcium/sodium antiporter"/>
    <property type="match status" value="1"/>
</dbReference>
<dbReference type="InterPro" id="IPR004481">
    <property type="entry name" value="K/Na/Ca-exchanger"/>
</dbReference>
<evidence type="ECO:0000313" key="8">
    <source>
        <dbReference type="Proteomes" id="UP001596353"/>
    </source>
</evidence>
<comment type="subcellular location">
    <subcellularLocation>
        <location evidence="1">Membrane</location>
        <topology evidence="1">Multi-pass membrane protein</topology>
    </subcellularLocation>
</comment>
<dbReference type="Pfam" id="PF01699">
    <property type="entry name" value="Na_Ca_ex"/>
    <property type="match status" value="2"/>
</dbReference>
<evidence type="ECO:0000259" key="6">
    <source>
        <dbReference type="Pfam" id="PF01699"/>
    </source>
</evidence>
<dbReference type="Gene3D" id="6.10.280.80">
    <property type="entry name" value="NCX, peripheral helical region"/>
    <property type="match status" value="1"/>
</dbReference>
<evidence type="ECO:0000256" key="1">
    <source>
        <dbReference type="ARBA" id="ARBA00004141"/>
    </source>
</evidence>
<evidence type="ECO:0000256" key="4">
    <source>
        <dbReference type="ARBA" id="ARBA00023136"/>
    </source>
</evidence>
<feature type="transmembrane region" description="Helical" evidence="5">
    <location>
        <begin position="229"/>
        <end position="251"/>
    </location>
</feature>
<feature type="domain" description="Sodium/calcium exchanger membrane region" evidence="6">
    <location>
        <begin position="4"/>
        <end position="141"/>
    </location>
</feature>
<sequence length="307" mass="30890">MIDLALIVIGFAGLLVGGNWLVDGAVGLATRWGVSPLVIGLTLVGFGTSMPELVTSVQAALAGSPGIAIGNVVGSNIANILLILGLTCALSPMVVARATLQRDGLVMLGATGAALVLVLWGSITRPMGLLLVAGLALYLVSALRRGEDNLDCISDTPAAPLWRASLGVLGGLIVTILAARALVSGSVAVAASLGVSEALIGVTIVAVGTSLPELVTSIVAARKGQAEMAFGNIIGSNIFNVLGILGVTALVRPMQVPAQFVTLDIWVMTAAALAVLVMGATGRRISRGEGAALLAGYTAYTGFLIFG</sequence>
<keyword evidence="2 5" id="KW-0812">Transmembrane</keyword>
<gene>
    <name evidence="7" type="ORF">ACFQFQ_12570</name>
</gene>
<dbReference type="PANTHER" id="PTHR10846">
    <property type="entry name" value="SODIUM/POTASSIUM/CALCIUM EXCHANGER"/>
    <property type="match status" value="1"/>
</dbReference>
<name>A0ABW2B356_9RHOB</name>
<dbReference type="InterPro" id="IPR044880">
    <property type="entry name" value="NCX_ion-bd_dom_sf"/>
</dbReference>
<dbReference type="InterPro" id="IPR004837">
    <property type="entry name" value="NaCa_Exmemb"/>
</dbReference>
<organism evidence="7 8">
    <name type="scientific">Sulfitobacter porphyrae</name>
    <dbReference type="NCBI Taxonomy" id="1246864"/>
    <lineage>
        <taxon>Bacteria</taxon>
        <taxon>Pseudomonadati</taxon>
        <taxon>Pseudomonadota</taxon>
        <taxon>Alphaproteobacteria</taxon>
        <taxon>Rhodobacterales</taxon>
        <taxon>Roseobacteraceae</taxon>
        <taxon>Sulfitobacter</taxon>
    </lineage>
</organism>
<comment type="caution">
    <text evidence="7">The sequence shown here is derived from an EMBL/GenBank/DDBJ whole genome shotgun (WGS) entry which is preliminary data.</text>
</comment>
<proteinExistence type="predicted"/>
<evidence type="ECO:0000256" key="3">
    <source>
        <dbReference type="ARBA" id="ARBA00022989"/>
    </source>
</evidence>
<dbReference type="PANTHER" id="PTHR10846:SF8">
    <property type="entry name" value="INNER MEMBRANE PROTEIN YRBG"/>
    <property type="match status" value="1"/>
</dbReference>
<dbReference type="EMBL" id="JBHSWG010000001">
    <property type="protein sequence ID" value="MFC6760135.1"/>
    <property type="molecule type" value="Genomic_DNA"/>
</dbReference>
<accession>A0ABW2B356</accession>
<feature type="transmembrane region" description="Helical" evidence="5">
    <location>
        <begin position="164"/>
        <end position="183"/>
    </location>
</feature>
<evidence type="ECO:0000256" key="5">
    <source>
        <dbReference type="SAM" id="Phobius"/>
    </source>
</evidence>
<feature type="transmembrane region" description="Helical" evidence="5">
    <location>
        <begin position="103"/>
        <end position="121"/>
    </location>
</feature>
<dbReference type="Proteomes" id="UP001596353">
    <property type="component" value="Unassembled WGS sequence"/>
</dbReference>